<keyword evidence="3" id="KW-1185">Reference proteome</keyword>
<dbReference type="OrthoDB" id="996097at2"/>
<evidence type="ECO:0000256" key="1">
    <source>
        <dbReference type="SAM" id="Phobius"/>
    </source>
</evidence>
<dbReference type="AlphaFoldDB" id="A0A1D9NYV2"/>
<protein>
    <submittedName>
        <fullName evidence="2">Uncharacterized protein</fullName>
    </submittedName>
</protein>
<keyword evidence="1" id="KW-0812">Transmembrane</keyword>
<keyword evidence="1" id="KW-0472">Membrane</keyword>
<dbReference type="RefSeq" id="WP_071175256.1">
    <property type="nucleotide sequence ID" value="NZ_CP017831.1"/>
</dbReference>
<keyword evidence="1" id="KW-1133">Transmembrane helix</keyword>
<gene>
    <name evidence="2" type="ORF">bhn_I0449</name>
</gene>
<feature type="transmembrane region" description="Helical" evidence="1">
    <location>
        <begin position="7"/>
        <end position="26"/>
    </location>
</feature>
<evidence type="ECO:0000313" key="2">
    <source>
        <dbReference type="EMBL" id="AOZ95483.1"/>
    </source>
</evidence>
<proteinExistence type="predicted"/>
<dbReference type="Proteomes" id="UP000179284">
    <property type="component" value="Chromosome I"/>
</dbReference>
<dbReference type="EMBL" id="CP017831">
    <property type="protein sequence ID" value="AOZ95483.1"/>
    <property type="molecule type" value="Genomic_DNA"/>
</dbReference>
<name>A0A1D9NYV2_9FIRM</name>
<accession>A0A1D9NYV2</accession>
<sequence>MKAKKWLVGWLVIVIAVLSYTGYWVYKVDPFFHYHKPLINTYYYVLDGYNERNVNDGISKQFDYDVIVTGTSMTENFRTTEVDELFKCKSIKVPFEGGTYKEINDNIERALRHNKNIKLVIRGLDVLEGYISASPDSMRTDLGEFPSYLYDDNPFNDVHYLLNKNVVFSRVYQMKIDRDKAGFKAGITSFDEYARWHEDFHYGRKTVAPNGIEVIVCDENIQLSAEEKSTIKENVEKNLISVAEKNPNVDFYYFYAPYSIMFWNELNNTGKLHKNLQIQEYVAELLLPYENIHLFSFFGCTGVITDLNNYKDYYHYAGWVNSSILKWMHDGDYQLTNDNYKDVFRELNDYYSSYDYKSIDDQEDYVDDEYAEKILDESY</sequence>
<reference evidence="3" key="1">
    <citation type="submission" date="2016-10" db="EMBL/GenBank/DDBJ databases">
        <title>The complete genome sequence of the rumen bacterium Butyrivibrio hungatei MB2003.</title>
        <authorList>
            <person name="Palevich N."/>
            <person name="Kelly W.J."/>
            <person name="Leahy S.C."/>
            <person name="Altermann E."/>
            <person name="Rakonjac J."/>
            <person name="Attwood G.T."/>
        </authorList>
    </citation>
    <scope>NUCLEOTIDE SEQUENCE [LARGE SCALE GENOMIC DNA]</scope>
    <source>
        <strain evidence="3">MB2003</strain>
    </source>
</reference>
<evidence type="ECO:0000313" key="3">
    <source>
        <dbReference type="Proteomes" id="UP000179284"/>
    </source>
</evidence>
<organism evidence="2 3">
    <name type="scientific">Butyrivibrio hungatei</name>
    <dbReference type="NCBI Taxonomy" id="185008"/>
    <lineage>
        <taxon>Bacteria</taxon>
        <taxon>Bacillati</taxon>
        <taxon>Bacillota</taxon>
        <taxon>Clostridia</taxon>
        <taxon>Lachnospirales</taxon>
        <taxon>Lachnospiraceae</taxon>
        <taxon>Butyrivibrio</taxon>
    </lineage>
</organism>
<dbReference type="KEGG" id="bhu:bhn_I0449"/>